<feature type="chain" id="PRO_5043108512" description="Carboxylic ester hydrolase" evidence="6">
    <location>
        <begin position="19"/>
        <end position="547"/>
    </location>
</feature>
<evidence type="ECO:0000313" key="8">
    <source>
        <dbReference type="EMBL" id="KAK9730605.1"/>
    </source>
</evidence>
<evidence type="ECO:0000256" key="6">
    <source>
        <dbReference type="RuleBase" id="RU361235"/>
    </source>
</evidence>
<dbReference type="InterPro" id="IPR050309">
    <property type="entry name" value="Type-B_Carboxylest/Lipase"/>
</dbReference>
<keyword evidence="5" id="KW-0325">Glycoprotein</keyword>
<comment type="caution">
    <text evidence="8">The sequence shown here is derived from an EMBL/GenBank/DDBJ whole genome shotgun (WGS) entry which is preliminary data.</text>
</comment>
<comment type="similarity">
    <text evidence="1 6">Belongs to the type-B carboxylesterase/lipase family.</text>
</comment>
<evidence type="ECO:0000256" key="3">
    <source>
        <dbReference type="ARBA" id="ARBA00022801"/>
    </source>
</evidence>
<dbReference type="Gene3D" id="3.40.50.1820">
    <property type="entry name" value="alpha/beta hydrolase"/>
    <property type="match status" value="1"/>
</dbReference>
<feature type="signal peptide" evidence="6">
    <location>
        <begin position="1"/>
        <end position="18"/>
    </location>
</feature>
<dbReference type="EMBL" id="JASPKY010000145">
    <property type="protein sequence ID" value="KAK9730605.1"/>
    <property type="molecule type" value="Genomic_DNA"/>
</dbReference>
<keyword evidence="2" id="KW-0719">Serine esterase</keyword>
<evidence type="ECO:0000256" key="2">
    <source>
        <dbReference type="ARBA" id="ARBA00022487"/>
    </source>
</evidence>
<dbReference type="InterPro" id="IPR002018">
    <property type="entry name" value="CarbesteraseB"/>
</dbReference>
<dbReference type="PROSITE" id="PS00122">
    <property type="entry name" value="CARBOXYLESTERASE_B_1"/>
    <property type="match status" value="1"/>
</dbReference>
<dbReference type="Pfam" id="PF00135">
    <property type="entry name" value="COesterase"/>
    <property type="match status" value="1"/>
</dbReference>
<feature type="domain" description="Carboxylesterase type B" evidence="7">
    <location>
        <begin position="23"/>
        <end position="532"/>
    </location>
</feature>
<dbReference type="AlphaFoldDB" id="A0AAW1L9M4"/>
<evidence type="ECO:0000256" key="4">
    <source>
        <dbReference type="ARBA" id="ARBA00023157"/>
    </source>
</evidence>
<organism evidence="8 9">
    <name type="scientific">Popillia japonica</name>
    <name type="common">Japanese beetle</name>
    <dbReference type="NCBI Taxonomy" id="7064"/>
    <lineage>
        <taxon>Eukaryota</taxon>
        <taxon>Metazoa</taxon>
        <taxon>Ecdysozoa</taxon>
        <taxon>Arthropoda</taxon>
        <taxon>Hexapoda</taxon>
        <taxon>Insecta</taxon>
        <taxon>Pterygota</taxon>
        <taxon>Neoptera</taxon>
        <taxon>Endopterygota</taxon>
        <taxon>Coleoptera</taxon>
        <taxon>Polyphaga</taxon>
        <taxon>Scarabaeiformia</taxon>
        <taxon>Scarabaeidae</taxon>
        <taxon>Rutelinae</taxon>
        <taxon>Popillia</taxon>
    </lineage>
</organism>
<dbReference type="InterPro" id="IPR019819">
    <property type="entry name" value="Carboxylesterase_B_CS"/>
</dbReference>
<keyword evidence="6" id="KW-0732">Signal</keyword>
<dbReference type="GO" id="GO:0052689">
    <property type="term" value="F:carboxylic ester hydrolase activity"/>
    <property type="evidence" value="ECO:0007669"/>
    <property type="project" value="UniProtKB-KW"/>
</dbReference>
<evidence type="ECO:0000259" key="7">
    <source>
        <dbReference type="Pfam" id="PF00135"/>
    </source>
</evidence>
<evidence type="ECO:0000313" key="9">
    <source>
        <dbReference type="Proteomes" id="UP001458880"/>
    </source>
</evidence>
<dbReference type="PROSITE" id="PS00941">
    <property type="entry name" value="CARBOXYLESTERASE_B_2"/>
    <property type="match status" value="1"/>
</dbReference>
<keyword evidence="3 6" id="KW-0378">Hydrolase</keyword>
<keyword evidence="4" id="KW-1015">Disulfide bond</keyword>
<evidence type="ECO:0000256" key="5">
    <source>
        <dbReference type="ARBA" id="ARBA00023180"/>
    </source>
</evidence>
<reference evidence="8 9" key="1">
    <citation type="journal article" date="2024" name="BMC Genomics">
        <title>De novo assembly and annotation of Popillia japonica's genome with initial clues to its potential as an invasive pest.</title>
        <authorList>
            <person name="Cucini C."/>
            <person name="Boschi S."/>
            <person name="Funari R."/>
            <person name="Cardaioli E."/>
            <person name="Iannotti N."/>
            <person name="Marturano G."/>
            <person name="Paoli F."/>
            <person name="Bruttini M."/>
            <person name="Carapelli A."/>
            <person name="Frati F."/>
            <person name="Nardi F."/>
        </authorList>
    </citation>
    <scope>NUCLEOTIDE SEQUENCE [LARGE SCALE GENOMIC DNA]</scope>
    <source>
        <strain evidence="8">DMR45628</strain>
    </source>
</reference>
<protein>
    <recommendedName>
        <fullName evidence="6">Carboxylic ester hydrolase</fullName>
        <ecNumber evidence="6">3.1.1.-</ecNumber>
    </recommendedName>
</protein>
<dbReference type="InterPro" id="IPR029058">
    <property type="entry name" value="AB_hydrolase_fold"/>
</dbReference>
<sequence>MVIVCLTHLFIFYHYVGAAGNQSLKVETQNGWVVGRKIAHSLYGWNGIPYAKPPLGDLRFEPPQVPDNWTGTWNATYDRSECISFSISEVFESFINPSGDEDCLYINVYTPKPPQKIRTPLPVIVWFYGGGFVFGNSSYALYGPNALVEKNVIFVSFNYRLSIFGFISTNDSAAPGNTGLKDQVHALKWVRNNILAFGGDPNRVTIMGQSAGSASVGYMVLTPLTKGLFSKAIMESGSTLCFWALSKTGPKAATLTGNILGTANSSSEVLISELKKVPAKKLLRAASLAMISIMADNPLDGLVYTPVIEPASKGAVITTSSFEILRSGNFNHIPVLVGYNSAETYALEKGLKLLWGYVISYDLDPARLVPVSMRTNSSELQTVGREIKSFYTGNSGVFTAGTFLNFLSDTAFVRPIQEDVNLTSQYVTTYFYRFSYNPTPGALGAAHADELNYIFNSNYNSTTDLFVKKCIVSLWTNFVKYGQPTVPKNKSVCGGVNWKAITPTARQELYFVDINKKVTAGINPDKGNMTFWSNLFEEYANLPLYTY</sequence>
<dbReference type="Proteomes" id="UP001458880">
    <property type="component" value="Unassembled WGS sequence"/>
</dbReference>
<proteinExistence type="inferred from homology"/>
<dbReference type="SUPFAM" id="SSF53474">
    <property type="entry name" value="alpha/beta-Hydrolases"/>
    <property type="match status" value="1"/>
</dbReference>
<evidence type="ECO:0000256" key="1">
    <source>
        <dbReference type="ARBA" id="ARBA00005964"/>
    </source>
</evidence>
<keyword evidence="9" id="KW-1185">Reference proteome</keyword>
<accession>A0AAW1L9M4</accession>
<dbReference type="PANTHER" id="PTHR11559">
    <property type="entry name" value="CARBOXYLESTERASE"/>
    <property type="match status" value="1"/>
</dbReference>
<gene>
    <name evidence="8" type="ORF">QE152_g14422</name>
</gene>
<dbReference type="EC" id="3.1.1.-" evidence="6"/>
<dbReference type="InterPro" id="IPR019826">
    <property type="entry name" value="Carboxylesterase_B_AS"/>
</dbReference>
<name>A0AAW1L9M4_POPJA</name>